<dbReference type="Pfam" id="PF00589">
    <property type="entry name" value="Phage_integrase"/>
    <property type="match status" value="1"/>
</dbReference>
<dbReference type="GO" id="GO:0015074">
    <property type="term" value="P:DNA integration"/>
    <property type="evidence" value="ECO:0007669"/>
    <property type="project" value="InterPro"/>
</dbReference>
<dbReference type="InterPro" id="IPR050090">
    <property type="entry name" value="Tyrosine_recombinase_XerCD"/>
</dbReference>
<dbReference type="KEGG" id="dwd:DSCW_01960"/>
<dbReference type="CDD" id="cd00796">
    <property type="entry name" value="INT_Rci_Hp1_C"/>
    <property type="match status" value="1"/>
</dbReference>
<dbReference type="Proteomes" id="UP000427769">
    <property type="component" value="Chromosome"/>
</dbReference>
<evidence type="ECO:0000313" key="4">
    <source>
        <dbReference type="Proteomes" id="UP000427769"/>
    </source>
</evidence>
<keyword evidence="4" id="KW-1185">Reference proteome</keyword>
<name>A0A5K7YXM4_9BACT</name>
<evidence type="ECO:0000256" key="1">
    <source>
        <dbReference type="ARBA" id="ARBA00023172"/>
    </source>
</evidence>
<evidence type="ECO:0000313" key="3">
    <source>
        <dbReference type="EMBL" id="BBO72779.1"/>
    </source>
</evidence>
<dbReference type="AlphaFoldDB" id="A0A5K7YXM4"/>
<dbReference type="InterPro" id="IPR002104">
    <property type="entry name" value="Integrase_catalytic"/>
</dbReference>
<organism evidence="3 4">
    <name type="scientific">Desulfosarcina widdelii</name>
    <dbReference type="NCBI Taxonomy" id="947919"/>
    <lineage>
        <taxon>Bacteria</taxon>
        <taxon>Pseudomonadati</taxon>
        <taxon>Thermodesulfobacteriota</taxon>
        <taxon>Desulfobacteria</taxon>
        <taxon>Desulfobacterales</taxon>
        <taxon>Desulfosarcinaceae</taxon>
        <taxon>Desulfosarcina</taxon>
    </lineage>
</organism>
<dbReference type="PANTHER" id="PTHR30349">
    <property type="entry name" value="PHAGE INTEGRASE-RELATED"/>
    <property type="match status" value="1"/>
</dbReference>
<dbReference type="EMBL" id="AP021875">
    <property type="protein sequence ID" value="BBO72779.1"/>
    <property type="molecule type" value="Genomic_DNA"/>
</dbReference>
<dbReference type="GO" id="GO:0006310">
    <property type="term" value="P:DNA recombination"/>
    <property type="evidence" value="ECO:0007669"/>
    <property type="project" value="UniProtKB-KW"/>
</dbReference>
<accession>A0A5K7YXM4</accession>
<dbReference type="GO" id="GO:0003677">
    <property type="term" value="F:DNA binding"/>
    <property type="evidence" value="ECO:0007669"/>
    <property type="project" value="InterPro"/>
</dbReference>
<protein>
    <recommendedName>
        <fullName evidence="2">Tyr recombinase domain-containing protein</fullName>
    </recommendedName>
</protein>
<dbReference type="InterPro" id="IPR013762">
    <property type="entry name" value="Integrase-like_cat_sf"/>
</dbReference>
<proteinExistence type="predicted"/>
<keyword evidence="1" id="KW-0233">DNA recombination</keyword>
<feature type="domain" description="Tyr recombinase" evidence="2">
    <location>
        <begin position="1"/>
        <end position="151"/>
    </location>
</feature>
<dbReference type="Gene3D" id="1.10.443.10">
    <property type="entry name" value="Intergrase catalytic core"/>
    <property type="match status" value="1"/>
</dbReference>
<dbReference type="SUPFAM" id="SSF56349">
    <property type="entry name" value="DNA breaking-rejoining enzymes"/>
    <property type="match status" value="1"/>
</dbReference>
<reference evidence="3 4" key="1">
    <citation type="submission" date="2019-11" db="EMBL/GenBank/DDBJ databases">
        <title>Comparative genomics of hydrocarbon-degrading Desulfosarcina strains.</title>
        <authorList>
            <person name="Watanabe M."/>
            <person name="Kojima H."/>
            <person name="Fukui M."/>
        </authorList>
    </citation>
    <scope>NUCLEOTIDE SEQUENCE [LARGE SCALE GENOMIC DNA]</scope>
    <source>
        <strain evidence="3 4">PP31</strain>
    </source>
</reference>
<dbReference type="InterPro" id="IPR011010">
    <property type="entry name" value="DNA_brk_join_enz"/>
</dbReference>
<dbReference type="PROSITE" id="PS51898">
    <property type="entry name" value="TYR_RECOMBINASE"/>
    <property type="match status" value="1"/>
</dbReference>
<dbReference type="PANTHER" id="PTHR30349:SF64">
    <property type="entry name" value="PROPHAGE INTEGRASE INTD-RELATED"/>
    <property type="match status" value="1"/>
</dbReference>
<gene>
    <name evidence="3" type="ORF">DSCW_01960</name>
</gene>
<sequence>MLVALYSGMRQAEIFNLKKADVKIKDRYLLATDTKTHKNRKVPINDTLMAVLKRRLGVSDSDYVFCTSRGKKLTQLTNAYWYAVKEAKLIKYDGDEMIRFRFHDLRHTFGSRLGMAGADLKTIMEIMGHERPKTAMRYQHPAPDHKMAVVKTLDQVPSKSTTGQIEEIKNIKKAVG</sequence>
<evidence type="ECO:0000259" key="2">
    <source>
        <dbReference type="PROSITE" id="PS51898"/>
    </source>
</evidence>